<dbReference type="Proteomes" id="UP000188184">
    <property type="component" value="Chromosome"/>
</dbReference>
<evidence type="ECO:0000313" key="1">
    <source>
        <dbReference type="EMBL" id="AQQ52388.1"/>
    </source>
</evidence>
<protein>
    <submittedName>
        <fullName evidence="1">Uncharacterized protein</fullName>
    </submittedName>
</protein>
<dbReference type="AlphaFoldDB" id="A0A1Q2KVZ5"/>
<dbReference type="OrthoDB" id="2455380at2"/>
<proteinExistence type="predicted"/>
<name>A0A1Q2KVZ5_9BACL</name>
<keyword evidence="2" id="KW-1185">Reference proteome</keyword>
<dbReference type="RefSeq" id="WP_077588270.1">
    <property type="nucleotide sequence ID" value="NZ_CP019640.1"/>
</dbReference>
<sequence length="102" mass="12352">MESIFGAVFEFIFGGILELPWWGWRSEKKLDRNIASLMEEPWFAALEKDYRYGFIIRNNEELRRYLVKKENVIRLAKHPEEQEMFTMLVKQEHLKFTSLKPL</sequence>
<dbReference type="EMBL" id="CP019640">
    <property type="protein sequence ID" value="AQQ52388.1"/>
    <property type="molecule type" value="Genomic_DNA"/>
</dbReference>
<accession>A0A1Q2KVZ5</accession>
<evidence type="ECO:0000313" key="2">
    <source>
        <dbReference type="Proteomes" id="UP000188184"/>
    </source>
</evidence>
<gene>
    <name evidence="1" type="ORF">B0X71_04165</name>
</gene>
<organism evidence="1 2">
    <name type="scientific">Planococcus lenghuensis</name>
    <dbReference type="NCBI Taxonomy" id="2213202"/>
    <lineage>
        <taxon>Bacteria</taxon>
        <taxon>Bacillati</taxon>
        <taxon>Bacillota</taxon>
        <taxon>Bacilli</taxon>
        <taxon>Bacillales</taxon>
        <taxon>Caryophanaceae</taxon>
        <taxon>Planococcus</taxon>
    </lineage>
</organism>
<dbReference type="KEGG" id="pmar:B0X71_04165"/>
<reference evidence="1 2" key="1">
    <citation type="submission" date="2017-02" db="EMBL/GenBank/DDBJ databases">
        <title>The complete genomic sequence of a novel cold adapted crude oil-degrading bacterium Planococcus qaidamina Y42.</title>
        <authorList>
            <person name="Yang R."/>
        </authorList>
    </citation>
    <scope>NUCLEOTIDE SEQUENCE [LARGE SCALE GENOMIC DNA]</scope>
    <source>
        <strain evidence="1 2">Y42</strain>
    </source>
</reference>